<dbReference type="Gene3D" id="3.40.50.720">
    <property type="entry name" value="NAD(P)-binding Rossmann-like Domain"/>
    <property type="match status" value="2"/>
</dbReference>
<protein>
    <recommendedName>
        <fullName evidence="8">D-3-phosphoglycerate dehydrogenase</fullName>
    </recommendedName>
</protein>
<evidence type="ECO:0000313" key="6">
    <source>
        <dbReference type="EMBL" id="KAL1893017.1"/>
    </source>
</evidence>
<dbReference type="InterPro" id="IPR050223">
    <property type="entry name" value="D-isomer_2-hydroxyacid_DH"/>
</dbReference>
<dbReference type="InterPro" id="IPR036291">
    <property type="entry name" value="NAD(P)-bd_dom_sf"/>
</dbReference>
<gene>
    <name evidence="6" type="ORF">Sste5346_006698</name>
</gene>
<organism evidence="6 7">
    <name type="scientific">Sporothrix stenoceras</name>
    <dbReference type="NCBI Taxonomy" id="5173"/>
    <lineage>
        <taxon>Eukaryota</taxon>
        <taxon>Fungi</taxon>
        <taxon>Dikarya</taxon>
        <taxon>Ascomycota</taxon>
        <taxon>Pezizomycotina</taxon>
        <taxon>Sordariomycetes</taxon>
        <taxon>Sordariomycetidae</taxon>
        <taxon>Ophiostomatales</taxon>
        <taxon>Ophiostomataceae</taxon>
        <taxon>Sporothrix</taxon>
    </lineage>
</organism>
<dbReference type="SUPFAM" id="SSF51735">
    <property type="entry name" value="NAD(P)-binding Rossmann-fold domains"/>
    <property type="match status" value="1"/>
</dbReference>
<dbReference type="InterPro" id="IPR029753">
    <property type="entry name" value="D-isomer_DH_CS"/>
</dbReference>
<evidence type="ECO:0000256" key="3">
    <source>
        <dbReference type="RuleBase" id="RU003719"/>
    </source>
</evidence>
<dbReference type="Proteomes" id="UP001583186">
    <property type="component" value="Unassembled WGS sequence"/>
</dbReference>
<dbReference type="Pfam" id="PF02826">
    <property type="entry name" value="2-Hacid_dh_C"/>
    <property type="match status" value="1"/>
</dbReference>
<dbReference type="Pfam" id="PF00389">
    <property type="entry name" value="2-Hacid_dh"/>
    <property type="match status" value="1"/>
</dbReference>
<proteinExistence type="inferred from homology"/>
<dbReference type="InterPro" id="IPR029752">
    <property type="entry name" value="D-isomer_DH_CS1"/>
</dbReference>
<keyword evidence="7" id="KW-1185">Reference proteome</keyword>
<dbReference type="PROSITE" id="PS00065">
    <property type="entry name" value="D_2_HYDROXYACID_DH_1"/>
    <property type="match status" value="1"/>
</dbReference>
<sequence>MSSSSKPSVLMLGEVIHAKAEFAAISDVANVSSVTSGTREQFLRDLDAGVYNDIVAISRTYDSVAITGRFDEELISHLPPSVKFLSHNGAGYDQIDVHACTARGISVSNTPGAVNDATANVALFLILGALRRAWIPQTAIRAGEWRGATPLGRDPNGLKLGILGMGGIGAATARRAAAFGFDVQYHSRKPVAGPDGKLGKYVSFEELLKTSDVISVHVPQSPATIGLLNDAAFAQMKDGVIIVNTARGPIIDEAALVRNLESGKVWSVGLDVYEQEPKVHPGLLSNPNAVLLPHVGTVTVDTQKRMEVLVIDNVKSAVTGKGLLTQVPEQTPPKASL</sequence>
<dbReference type="PANTHER" id="PTHR10996:SF257">
    <property type="entry name" value="GLYOXYLATE REDUCTASE 1"/>
    <property type="match status" value="1"/>
</dbReference>
<evidence type="ECO:0008006" key="8">
    <source>
        <dbReference type="Google" id="ProtNLM"/>
    </source>
</evidence>
<evidence type="ECO:0000313" key="7">
    <source>
        <dbReference type="Proteomes" id="UP001583186"/>
    </source>
</evidence>
<evidence type="ECO:0000259" key="4">
    <source>
        <dbReference type="Pfam" id="PF00389"/>
    </source>
</evidence>
<dbReference type="EMBL" id="JAWCUI010000040">
    <property type="protein sequence ID" value="KAL1893017.1"/>
    <property type="molecule type" value="Genomic_DNA"/>
</dbReference>
<dbReference type="PROSITE" id="PS00670">
    <property type="entry name" value="D_2_HYDROXYACID_DH_2"/>
    <property type="match status" value="1"/>
</dbReference>
<evidence type="ECO:0000256" key="2">
    <source>
        <dbReference type="ARBA" id="ARBA00023002"/>
    </source>
</evidence>
<dbReference type="PROSITE" id="PS00671">
    <property type="entry name" value="D_2_HYDROXYACID_DH_3"/>
    <property type="match status" value="1"/>
</dbReference>
<dbReference type="InterPro" id="IPR006139">
    <property type="entry name" value="D-isomer_2_OHA_DH_cat_dom"/>
</dbReference>
<feature type="domain" description="D-isomer specific 2-hydroxyacid dehydrogenase catalytic" evidence="4">
    <location>
        <begin position="64"/>
        <end position="327"/>
    </location>
</feature>
<name>A0ABR3YYM9_9PEZI</name>
<evidence type="ECO:0000256" key="1">
    <source>
        <dbReference type="ARBA" id="ARBA00005854"/>
    </source>
</evidence>
<comment type="caution">
    <text evidence="6">The sequence shown here is derived from an EMBL/GenBank/DDBJ whole genome shotgun (WGS) entry which is preliminary data.</text>
</comment>
<comment type="similarity">
    <text evidence="1 3">Belongs to the D-isomer specific 2-hydroxyacid dehydrogenase family.</text>
</comment>
<dbReference type="PANTHER" id="PTHR10996">
    <property type="entry name" value="2-HYDROXYACID DEHYDROGENASE-RELATED"/>
    <property type="match status" value="1"/>
</dbReference>
<accession>A0ABR3YYM9</accession>
<keyword evidence="2 3" id="KW-0560">Oxidoreductase</keyword>
<dbReference type="CDD" id="cd12168">
    <property type="entry name" value="Mand_dh_like"/>
    <property type="match status" value="1"/>
</dbReference>
<dbReference type="SUPFAM" id="SSF52283">
    <property type="entry name" value="Formate/glycerate dehydrogenase catalytic domain-like"/>
    <property type="match status" value="1"/>
</dbReference>
<dbReference type="InterPro" id="IPR006140">
    <property type="entry name" value="D-isomer_DH_NAD-bd"/>
</dbReference>
<feature type="domain" description="D-isomer specific 2-hydroxyacid dehydrogenase NAD-binding" evidence="5">
    <location>
        <begin position="124"/>
        <end position="296"/>
    </location>
</feature>
<evidence type="ECO:0000259" key="5">
    <source>
        <dbReference type="Pfam" id="PF02826"/>
    </source>
</evidence>
<reference evidence="6 7" key="1">
    <citation type="journal article" date="2024" name="IMA Fungus">
        <title>IMA Genome - F19 : A genome assembly and annotation guide to empower mycologists, including annotated draft genome sequences of Ceratocystis pirilliformis, Diaporthe australafricana, Fusarium ophioides, Paecilomyces lecythidis, and Sporothrix stenoceras.</title>
        <authorList>
            <person name="Aylward J."/>
            <person name="Wilson A.M."/>
            <person name="Visagie C.M."/>
            <person name="Spraker J."/>
            <person name="Barnes I."/>
            <person name="Buitendag C."/>
            <person name="Ceriani C."/>
            <person name="Del Mar Angel L."/>
            <person name="du Plessis D."/>
            <person name="Fuchs T."/>
            <person name="Gasser K."/>
            <person name="Kramer D."/>
            <person name="Li W."/>
            <person name="Munsamy K."/>
            <person name="Piso A."/>
            <person name="Price J.L."/>
            <person name="Sonnekus B."/>
            <person name="Thomas C."/>
            <person name="van der Nest A."/>
            <person name="van Dijk A."/>
            <person name="van Heerden A."/>
            <person name="van Vuuren N."/>
            <person name="Yilmaz N."/>
            <person name="Duong T.A."/>
            <person name="van der Merwe N.A."/>
            <person name="Wingfield M.J."/>
            <person name="Wingfield B.D."/>
        </authorList>
    </citation>
    <scope>NUCLEOTIDE SEQUENCE [LARGE SCALE GENOMIC DNA]</scope>
    <source>
        <strain evidence="6 7">CMW 5346</strain>
    </source>
</reference>